<dbReference type="AlphaFoldDB" id="A0A8J8FFK4"/>
<dbReference type="InterPro" id="IPR045466">
    <property type="entry name" value="DUF6498"/>
</dbReference>
<accession>A0A8J8FFK4</accession>
<keyword evidence="1" id="KW-0812">Transmembrane</keyword>
<organism evidence="2 3">
    <name type="scientific">Limnovirga soli</name>
    <dbReference type="NCBI Taxonomy" id="2656915"/>
    <lineage>
        <taxon>Bacteria</taxon>
        <taxon>Pseudomonadati</taxon>
        <taxon>Bacteroidota</taxon>
        <taxon>Chitinophagia</taxon>
        <taxon>Chitinophagales</taxon>
        <taxon>Chitinophagaceae</taxon>
        <taxon>Limnovirga</taxon>
    </lineage>
</organism>
<keyword evidence="1" id="KW-0472">Membrane</keyword>
<sequence>MFKSYFKNPSLLFLLAGNLYCLWYYQHHPGGFVTVVWVYWFQSIIIGLFNFIDLLTIKKFDGSTLKLNDEPVTPANKGCMAWFFLVHFGGFHLGYLVFLFIQFRITAIDTNFLLLAVLAFMAEAIVSFIRRKQQEKNTLINIGSLFFLPYLRIVPMHLMILLPAFLNLQPSIVFLVLKTIADLLSFALYQHLFNKSRTDNTSLM</sequence>
<evidence type="ECO:0000256" key="1">
    <source>
        <dbReference type="SAM" id="Phobius"/>
    </source>
</evidence>
<reference evidence="2" key="1">
    <citation type="submission" date="2019-10" db="EMBL/GenBank/DDBJ databases">
        <title>Draft genome sequence of Panacibacter sp. KCS-6.</title>
        <authorList>
            <person name="Yim K.J."/>
        </authorList>
    </citation>
    <scope>NUCLEOTIDE SEQUENCE</scope>
    <source>
        <strain evidence="2">KCS-6</strain>
    </source>
</reference>
<feature type="transmembrane region" description="Helical" evidence="1">
    <location>
        <begin position="172"/>
        <end position="189"/>
    </location>
</feature>
<keyword evidence="1" id="KW-1133">Transmembrane helix</keyword>
<keyword evidence="3" id="KW-1185">Reference proteome</keyword>
<evidence type="ECO:0000313" key="2">
    <source>
        <dbReference type="EMBL" id="NNV57135.1"/>
    </source>
</evidence>
<feature type="transmembrane region" description="Helical" evidence="1">
    <location>
        <begin position="142"/>
        <end position="166"/>
    </location>
</feature>
<dbReference type="EMBL" id="WHPF01000013">
    <property type="protein sequence ID" value="NNV57135.1"/>
    <property type="molecule type" value="Genomic_DNA"/>
</dbReference>
<proteinExistence type="predicted"/>
<comment type="caution">
    <text evidence="2">The sequence shown here is derived from an EMBL/GenBank/DDBJ whole genome shotgun (WGS) entry which is preliminary data.</text>
</comment>
<evidence type="ECO:0000313" key="3">
    <source>
        <dbReference type="Proteomes" id="UP000598971"/>
    </source>
</evidence>
<protein>
    <submittedName>
        <fullName evidence="2">Uncharacterized protein</fullName>
    </submittedName>
</protein>
<feature type="transmembrane region" description="Helical" evidence="1">
    <location>
        <begin position="37"/>
        <end position="57"/>
    </location>
</feature>
<gene>
    <name evidence="2" type="ORF">GD597_16800</name>
</gene>
<name>A0A8J8FFK4_9BACT</name>
<feature type="transmembrane region" description="Helical" evidence="1">
    <location>
        <begin position="78"/>
        <end position="100"/>
    </location>
</feature>
<dbReference type="Pfam" id="PF20108">
    <property type="entry name" value="DUF6498"/>
    <property type="match status" value="1"/>
</dbReference>
<dbReference type="Proteomes" id="UP000598971">
    <property type="component" value="Unassembled WGS sequence"/>
</dbReference>
<feature type="transmembrane region" description="Helical" evidence="1">
    <location>
        <begin position="112"/>
        <end position="130"/>
    </location>
</feature>